<evidence type="ECO:0000313" key="3">
    <source>
        <dbReference type="EMBL" id="CAE0431396.1"/>
    </source>
</evidence>
<evidence type="ECO:0008006" key="4">
    <source>
        <dbReference type="Google" id="ProtNLM"/>
    </source>
</evidence>
<feature type="region of interest" description="Disordered" evidence="1">
    <location>
        <begin position="613"/>
        <end position="650"/>
    </location>
</feature>
<dbReference type="AlphaFoldDB" id="A0A6S8APM6"/>
<dbReference type="EMBL" id="HBIN01002604">
    <property type="protein sequence ID" value="CAE0431396.1"/>
    <property type="molecule type" value="Transcribed_RNA"/>
</dbReference>
<name>A0A6S8APM6_9STRA</name>
<dbReference type="GO" id="GO:0003700">
    <property type="term" value="F:DNA-binding transcription factor activity"/>
    <property type="evidence" value="ECO:0007669"/>
    <property type="project" value="InterPro"/>
</dbReference>
<accession>A0A6S8APM6</accession>
<evidence type="ECO:0000256" key="1">
    <source>
        <dbReference type="SAM" id="MobiDB-lite"/>
    </source>
</evidence>
<feature type="region of interest" description="Disordered" evidence="1">
    <location>
        <begin position="422"/>
        <end position="531"/>
    </location>
</feature>
<reference evidence="3" key="1">
    <citation type="submission" date="2021-01" db="EMBL/GenBank/DDBJ databases">
        <authorList>
            <person name="Corre E."/>
            <person name="Pelletier E."/>
            <person name="Niang G."/>
            <person name="Scheremetjew M."/>
            <person name="Finn R."/>
            <person name="Kale V."/>
            <person name="Holt S."/>
            <person name="Cochrane G."/>
            <person name="Meng A."/>
            <person name="Brown T."/>
            <person name="Cohen L."/>
        </authorList>
    </citation>
    <scope>NUCLEOTIDE SEQUENCE</scope>
    <source>
        <strain evidence="3">GSBS06</strain>
    </source>
</reference>
<sequence>MLRPLLLCEDSKHSCFYLIGKLESLLWSLANVDARIMHALKNWRWLYGWGTWNWPERRENWRSTLLLLEKGEVDREGIQIPVDLGVGFKSESHEKFSVFDLAASALRTLCRAYISTMPPVHPDCYVRASASKLDAIYEALAWEASTNNSDASNISEYTGNFILNPRNGFRLSQTLDGMPIESDWLRELYQCRTFPQLSLLACWVYTEAVSRFASAIVISNRSKGRLHEYHRNKVRYNTIRRLRKERLADTDTWLDLFNQQRQAQKEVYPELFCEKSEVEENPSGLATVSEPKQETPVPLQRTDEIVNESGSVVPTTLKLSTRQSNVNLTTNDEGYLEGNLAGISEVRNRYKAELRCNDGCLRLVGRYDTAIQAALAHDSAARSHYEIKEAEKITNFPFTSVLDLLPGFVLDIKEFYRSLETTTTEKEDQEEKNKSAKRKSLPPLSLPSGKKRGRGRPRKYPRPEGTTLNSDNEEETALRSDDKNKEGAPSRGHGRSRNYYRPEGKTATALNSDKEDVILISDNENEDVTSEEIKSTLDEIIEQESKNDVGSSGTKAKDEVINVATKSGSSDVVESTRTEVEAKDDVISVEKGNELSNVLESTQTKVEAKDDITSVEKGNESTQNKVEPKDGVISVGKGNESSDVVGSTQTDIRAKGNAITVAQENHSKNVVKSTETEVETKDDAISVTKENESKTFVELTQTQAEASVDVISVSKENEPEHENK</sequence>
<feature type="compositionally biased region" description="Basic and acidic residues" evidence="1">
    <location>
        <begin position="422"/>
        <end position="434"/>
    </location>
</feature>
<evidence type="ECO:0000313" key="2">
    <source>
        <dbReference type="EMBL" id="CAE0431395.1"/>
    </source>
</evidence>
<proteinExistence type="predicted"/>
<gene>
    <name evidence="2" type="ORF">ASTO00021_LOCUS1732</name>
    <name evidence="3" type="ORF">ASTO00021_LOCUS1733</name>
</gene>
<feature type="compositionally biased region" description="Basic residues" evidence="1">
    <location>
        <begin position="449"/>
        <end position="460"/>
    </location>
</feature>
<organism evidence="3">
    <name type="scientific">Aplanochytrium stocchinoi</name>
    <dbReference type="NCBI Taxonomy" id="215587"/>
    <lineage>
        <taxon>Eukaryota</taxon>
        <taxon>Sar</taxon>
        <taxon>Stramenopiles</taxon>
        <taxon>Bigyra</taxon>
        <taxon>Labyrinthulomycetes</taxon>
        <taxon>Thraustochytrida</taxon>
        <taxon>Thraustochytriidae</taxon>
        <taxon>Aplanochytrium</taxon>
    </lineage>
</organism>
<dbReference type="Gene3D" id="3.30.730.10">
    <property type="entry name" value="AP2/ERF domain"/>
    <property type="match status" value="1"/>
</dbReference>
<feature type="compositionally biased region" description="Polar residues" evidence="1">
    <location>
        <begin position="639"/>
        <end position="650"/>
    </location>
</feature>
<feature type="compositionally biased region" description="Basic and acidic residues" evidence="1">
    <location>
        <begin position="476"/>
        <end position="488"/>
    </location>
</feature>
<protein>
    <recommendedName>
        <fullName evidence="4">AP2/ERF domain-containing protein</fullName>
    </recommendedName>
</protein>
<dbReference type="InterPro" id="IPR036955">
    <property type="entry name" value="AP2/ERF_dom_sf"/>
</dbReference>
<dbReference type="EMBL" id="HBIN01002603">
    <property type="protein sequence ID" value="CAE0431395.1"/>
    <property type="molecule type" value="Transcribed_RNA"/>
</dbReference>